<evidence type="ECO:0000256" key="3">
    <source>
        <dbReference type="ARBA" id="ARBA00022553"/>
    </source>
</evidence>
<dbReference type="SUPFAM" id="SSF55874">
    <property type="entry name" value="ATPase domain of HSP90 chaperone/DNA topoisomerase II/histidine kinase"/>
    <property type="match status" value="1"/>
</dbReference>
<dbReference type="PROSITE" id="PS50109">
    <property type="entry name" value="HIS_KIN"/>
    <property type="match status" value="1"/>
</dbReference>
<keyword evidence="5" id="KW-0812">Transmembrane</keyword>
<gene>
    <name evidence="8" type="ORF">EV199_5701</name>
</gene>
<evidence type="ECO:0000259" key="7">
    <source>
        <dbReference type="PROSITE" id="PS50110"/>
    </source>
</evidence>
<proteinExistence type="predicted"/>
<feature type="transmembrane region" description="Helical" evidence="5">
    <location>
        <begin position="154"/>
        <end position="171"/>
    </location>
</feature>
<dbReference type="InterPro" id="IPR003661">
    <property type="entry name" value="HisK_dim/P_dom"/>
</dbReference>
<accession>A0A4Q7MDL2</accession>
<dbReference type="Pfam" id="PF00072">
    <property type="entry name" value="Response_reg"/>
    <property type="match status" value="1"/>
</dbReference>
<sequence>MLTSLINPVISFFHKVRMAFDGRWRWWLRVCSSGGSHIIDEQQKERYTKINQFGILMTVILGAFIPVFHYFALPKPDFRITIGIAVYAALNFVAWRLNRKWQKPLHAAWLLYLTTCVAVGYFGLMMGHYINLQFMVFFMLAIAFQIFPNGKSRYGAIAIAVLVLAVLQWGYLNFPPFVYLDPIADATYIKVIHLLAMYSVLAVVLLTSWTYVVSKDKSHKLQKSNRHIKTYMAHVTHEVRSPINAIGLLTKRMHREIMNNPKYAELEAYAQMLNMASLNAQQVISNVLTLSEIEAGKPEPIIIETFNVKQFFTKLISVSSVLGQKKQIRINLLFDQVPSLISSDPHKISHIVNNLLSNAIKFGNRKSTVTITVNCDEYSGKWTIDVKNQGKPIPPDKMSSLYDPFVRGLNGTLVPESSGLGLFITRNKVNALGGEIIADCKDGFTIFTVTLPMQLGKLREVDNKEEEEMIQTNFKGARVLVAEDDALNARALSISLEALGCRVEIAENGKELLDKAQSMPDLIIMDYHMPLMNGETAIRLLKGNEHLRSIPVVVTTGDVFTDSLDKLMAAGAEDYILKPIESLPLAKVLSRYLGAARIFSINPPQENINLG</sequence>
<feature type="domain" description="Response regulatory" evidence="7">
    <location>
        <begin position="478"/>
        <end position="593"/>
    </location>
</feature>
<keyword evidence="5" id="KW-1133">Transmembrane helix</keyword>
<keyword evidence="3 4" id="KW-0597">Phosphoprotein</keyword>
<dbReference type="PANTHER" id="PTHR43547:SF2">
    <property type="entry name" value="HYBRID SIGNAL TRANSDUCTION HISTIDINE KINASE C"/>
    <property type="match status" value="1"/>
</dbReference>
<evidence type="ECO:0000256" key="4">
    <source>
        <dbReference type="PROSITE-ProRule" id="PRU00169"/>
    </source>
</evidence>
<dbReference type="SUPFAM" id="SSF52172">
    <property type="entry name" value="CheY-like"/>
    <property type="match status" value="1"/>
</dbReference>
<feature type="transmembrane region" description="Helical" evidence="5">
    <location>
        <begin position="78"/>
        <end position="95"/>
    </location>
</feature>
<dbReference type="EC" id="2.7.13.3" evidence="2"/>
<dbReference type="InterPro" id="IPR001789">
    <property type="entry name" value="Sig_transdc_resp-reg_receiver"/>
</dbReference>
<dbReference type="InterPro" id="IPR036097">
    <property type="entry name" value="HisK_dim/P_sf"/>
</dbReference>
<dbReference type="SMART" id="SM00388">
    <property type="entry name" value="HisKA"/>
    <property type="match status" value="1"/>
</dbReference>
<dbReference type="Gene3D" id="3.30.565.10">
    <property type="entry name" value="Histidine kinase-like ATPase, C-terminal domain"/>
    <property type="match status" value="1"/>
</dbReference>
<keyword evidence="5" id="KW-0472">Membrane</keyword>
<evidence type="ECO:0000313" key="8">
    <source>
        <dbReference type="EMBL" id="RZS65527.1"/>
    </source>
</evidence>
<dbReference type="EMBL" id="SGXA01000005">
    <property type="protein sequence ID" value="RZS65527.1"/>
    <property type="molecule type" value="Genomic_DNA"/>
</dbReference>
<dbReference type="SUPFAM" id="SSF47384">
    <property type="entry name" value="Homodimeric domain of signal transducing histidine kinase"/>
    <property type="match status" value="1"/>
</dbReference>
<keyword evidence="8" id="KW-0418">Kinase</keyword>
<comment type="caution">
    <text evidence="8">The sequence shown here is derived from an EMBL/GenBank/DDBJ whole genome shotgun (WGS) entry which is preliminary data.</text>
</comment>
<dbReference type="GO" id="GO:0000155">
    <property type="term" value="F:phosphorelay sensor kinase activity"/>
    <property type="evidence" value="ECO:0007669"/>
    <property type="project" value="InterPro"/>
</dbReference>
<feature type="transmembrane region" description="Helical" evidence="5">
    <location>
        <begin position="107"/>
        <end position="124"/>
    </location>
</feature>
<dbReference type="InterPro" id="IPR003594">
    <property type="entry name" value="HATPase_dom"/>
</dbReference>
<keyword evidence="8" id="KW-0808">Transferase</keyword>
<dbReference type="CDD" id="cd17546">
    <property type="entry name" value="REC_hyHK_CKI1_RcsC-like"/>
    <property type="match status" value="1"/>
</dbReference>
<keyword evidence="9" id="KW-1185">Reference proteome</keyword>
<feature type="transmembrane region" description="Helical" evidence="5">
    <location>
        <begin position="191"/>
        <end position="213"/>
    </location>
</feature>
<comment type="catalytic activity">
    <reaction evidence="1">
        <text>ATP + protein L-histidine = ADP + protein N-phospho-L-histidine.</text>
        <dbReference type="EC" id="2.7.13.3"/>
    </reaction>
</comment>
<dbReference type="OrthoDB" id="636661at2"/>
<protein>
    <recommendedName>
        <fullName evidence="2">histidine kinase</fullName>
        <ecNumber evidence="2">2.7.13.3</ecNumber>
    </recommendedName>
</protein>
<dbReference type="Proteomes" id="UP000293874">
    <property type="component" value="Unassembled WGS sequence"/>
</dbReference>
<dbReference type="Pfam" id="PF02518">
    <property type="entry name" value="HATPase_c"/>
    <property type="match status" value="1"/>
</dbReference>
<name>A0A4Q7MDL2_9BACT</name>
<dbReference type="RefSeq" id="WP_130544185.1">
    <property type="nucleotide sequence ID" value="NZ_CP042431.1"/>
</dbReference>
<evidence type="ECO:0000259" key="6">
    <source>
        <dbReference type="PROSITE" id="PS50109"/>
    </source>
</evidence>
<dbReference type="InterPro" id="IPR036890">
    <property type="entry name" value="HATPase_C_sf"/>
</dbReference>
<organism evidence="8 9">
    <name type="scientific">Pseudobacter ginsenosidimutans</name>
    <dbReference type="NCBI Taxonomy" id="661488"/>
    <lineage>
        <taxon>Bacteria</taxon>
        <taxon>Pseudomonadati</taxon>
        <taxon>Bacteroidota</taxon>
        <taxon>Chitinophagia</taxon>
        <taxon>Chitinophagales</taxon>
        <taxon>Chitinophagaceae</taxon>
        <taxon>Pseudobacter</taxon>
    </lineage>
</organism>
<evidence type="ECO:0000313" key="9">
    <source>
        <dbReference type="Proteomes" id="UP000293874"/>
    </source>
</evidence>
<dbReference type="SMART" id="SM00448">
    <property type="entry name" value="REC"/>
    <property type="match status" value="1"/>
</dbReference>
<feature type="modified residue" description="4-aspartylphosphate" evidence="4">
    <location>
        <position position="526"/>
    </location>
</feature>
<dbReference type="AlphaFoldDB" id="A0A4Q7MDL2"/>
<dbReference type="Gene3D" id="1.10.287.130">
    <property type="match status" value="1"/>
</dbReference>
<dbReference type="PROSITE" id="PS50110">
    <property type="entry name" value="RESPONSE_REGULATORY"/>
    <property type="match status" value="1"/>
</dbReference>
<evidence type="ECO:0000256" key="2">
    <source>
        <dbReference type="ARBA" id="ARBA00012438"/>
    </source>
</evidence>
<dbReference type="InterPro" id="IPR005467">
    <property type="entry name" value="His_kinase_dom"/>
</dbReference>
<evidence type="ECO:0000256" key="5">
    <source>
        <dbReference type="SAM" id="Phobius"/>
    </source>
</evidence>
<evidence type="ECO:0000256" key="1">
    <source>
        <dbReference type="ARBA" id="ARBA00000085"/>
    </source>
</evidence>
<dbReference type="PANTHER" id="PTHR43547">
    <property type="entry name" value="TWO-COMPONENT HISTIDINE KINASE"/>
    <property type="match status" value="1"/>
</dbReference>
<dbReference type="Gene3D" id="3.40.50.2300">
    <property type="match status" value="1"/>
</dbReference>
<dbReference type="SMART" id="SM00387">
    <property type="entry name" value="HATPase_c"/>
    <property type="match status" value="1"/>
</dbReference>
<reference evidence="8 9" key="1">
    <citation type="submission" date="2019-02" db="EMBL/GenBank/DDBJ databases">
        <title>Genomic Encyclopedia of Type Strains, Phase IV (KMG-IV): sequencing the most valuable type-strain genomes for metagenomic binning, comparative biology and taxonomic classification.</title>
        <authorList>
            <person name="Goeker M."/>
        </authorList>
    </citation>
    <scope>NUCLEOTIDE SEQUENCE [LARGE SCALE GENOMIC DNA]</scope>
    <source>
        <strain evidence="8 9">DSM 18116</strain>
    </source>
</reference>
<dbReference type="CDD" id="cd00082">
    <property type="entry name" value="HisKA"/>
    <property type="match status" value="1"/>
</dbReference>
<feature type="transmembrane region" description="Helical" evidence="5">
    <location>
        <begin position="53"/>
        <end position="72"/>
    </location>
</feature>
<feature type="domain" description="Histidine kinase" evidence="6">
    <location>
        <begin position="234"/>
        <end position="455"/>
    </location>
</feature>
<dbReference type="InterPro" id="IPR011006">
    <property type="entry name" value="CheY-like_superfamily"/>
</dbReference>